<evidence type="ECO:0000256" key="1">
    <source>
        <dbReference type="ARBA" id="ARBA00004323"/>
    </source>
</evidence>
<keyword evidence="8 11" id="KW-1133">Transmembrane helix</keyword>
<dbReference type="EMBL" id="DF237437">
    <property type="protein sequence ID" value="GAQ89111.1"/>
    <property type="molecule type" value="Genomic_DNA"/>
</dbReference>
<keyword evidence="14" id="KW-1185">Reference proteome</keyword>
<dbReference type="UniPathway" id="UPA00378"/>
<evidence type="ECO:0000256" key="9">
    <source>
        <dbReference type="ARBA" id="ARBA00023034"/>
    </source>
</evidence>
<gene>
    <name evidence="13" type="ORF">KFL_004880060</name>
</gene>
<dbReference type="PANTHER" id="PTHR11214:SF74">
    <property type="entry name" value="HYDROXYPROLINE O-GALACTOSYLTRANSFERASE HPGT1"/>
    <property type="match status" value="1"/>
</dbReference>
<name>A0A1Y1IJ07_KLENI</name>
<proteinExistence type="inferred from homology"/>
<dbReference type="Gene3D" id="3.90.550.50">
    <property type="match status" value="1"/>
</dbReference>
<keyword evidence="10 11" id="KW-0472">Membrane</keyword>
<keyword evidence="11" id="KW-0464">Manganese</keyword>
<dbReference type="InterPro" id="IPR002659">
    <property type="entry name" value="Glyco_trans_31"/>
</dbReference>
<keyword evidence="7 11" id="KW-0735">Signal-anchor</keyword>
<sequence>MRARRSSEPTGLRLTTALVMLMVTCLACFYVAGRLFQDARLREQLMQLQAQKSETSNATPRQGTEQLLEYREQKKRIAELEMELAAARATGFHPDFRLANASETGGRRALVVVGINTGFGQRSRRDSIRNVWMPTGKALTRLEEKGIIVRFVIGHSANQGDSLDRQVEEENRETQDFMILDHVEGYDELPIKTQIYFRTAIQTWDANFYFKVDDDVFISLDELGSMLATHAAKPNVYVGCMKSGEIFTEPSQKWHEPEWWKFGDSKTYFRHATGQVYGITKNVAYYISINRPMLHKYRNEDVSLGSWMIGLDVEYIDDRRLCCGSPPSTECQTYKAADKPCIASFDWACSGLCEPVQRMRLVADVCANKQSWE</sequence>
<keyword evidence="12" id="KW-0175">Coiled coil</keyword>
<evidence type="ECO:0000256" key="8">
    <source>
        <dbReference type="ARBA" id="ARBA00022989"/>
    </source>
</evidence>
<evidence type="ECO:0000256" key="7">
    <source>
        <dbReference type="ARBA" id="ARBA00022968"/>
    </source>
</evidence>
<keyword evidence="5 13" id="KW-0808">Transferase</keyword>
<dbReference type="PANTHER" id="PTHR11214">
    <property type="entry name" value="BETA-1,3-N-ACETYLGLUCOSAMINYLTRANSFERASE"/>
    <property type="match status" value="1"/>
</dbReference>
<dbReference type="GO" id="GO:0000139">
    <property type="term" value="C:Golgi membrane"/>
    <property type="evidence" value="ECO:0000318"/>
    <property type="project" value="GO_Central"/>
</dbReference>
<dbReference type="AlphaFoldDB" id="A0A1Y1IJ07"/>
<evidence type="ECO:0000256" key="2">
    <source>
        <dbReference type="ARBA" id="ARBA00004922"/>
    </source>
</evidence>
<evidence type="ECO:0000256" key="12">
    <source>
        <dbReference type="SAM" id="Coils"/>
    </source>
</evidence>
<dbReference type="EC" id="2.4.1.-" evidence="11"/>
<evidence type="ECO:0000256" key="10">
    <source>
        <dbReference type="ARBA" id="ARBA00023136"/>
    </source>
</evidence>
<evidence type="ECO:0000256" key="5">
    <source>
        <dbReference type="ARBA" id="ARBA00022679"/>
    </source>
</evidence>
<comment type="pathway">
    <text evidence="2">Protein modification; protein glycosylation.</text>
</comment>
<evidence type="ECO:0000313" key="14">
    <source>
        <dbReference type="Proteomes" id="UP000054558"/>
    </source>
</evidence>
<dbReference type="Pfam" id="PF01762">
    <property type="entry name" value="Galactosyl_T"/>
    <property type="match status" value="1"/>
</dbReference>
<keyword evidence="4 11" id="KW-0328">Glycosyltransferase</keyword>
<reference evidence="13 14" key="1">
    <citation type="journal article" date="2014" name="Nat. Commun.">
        <title>Klebsormidium flaccidum genome reveals primary factors for plant terrestrial adaptation.</title>
        <authorList>
            <person name="Hori K."/>
            <person name="Maruyama F."/>
            <person name="Fujisawa T."/>
            <person name="Togashi T."/>
            <person name="Yamamoto N."/>
            <person name="Seo M."/>
            <person name="Sato S."/>
            <person name="Yamada T."/>
            <person name="Mori H."/>
            <person name="Tajima N."/>
            <person name="Moriyama T."/>
            <person name="Ikeuchi M."/>
            <person name="Watanabe M."/>
            <person name="Wada H."/>
            <person name="Kobayashi K."/>
            <person name="Saito M."/>
            <person name="Masuda T."/>
            <person name="Sasaki-Sekimoto Y."/>
            <person name="Mashiguchi K."/>
            <person name="Awai K."/>
            <person name="Shimojima M."/>
            <person name="Masuda S."/>
            <person name="Iwai M."/>
            <person name="Nobusawa T."/>
            <person name="Narise T."/>
            <person name="Kondo S."/>
            <person name="Saito H."/>
            <person name="Sato R."/>
            <person name="Murakawa M."/>
            <person name="Ihara Y."/>
            <person name="Oshima-Yamada Y."/>
            <person name="Ohtaka K."/>
            <person name="Satoh M."/>
            <person name="Sonobe K."/>
            <person name="Ishii M."/>
            <person name="Ohtani R."/>
            <person name="Kanamori-Sato M."/>
            <person name="Honoki R."/>
            <person name="Miyazaki D."/>
            <person name="Mochizuki H."/>
            <person name="Umetsu J."/>
            <person name="Higashi K."/>
            <person name="Shibata D."/>
            <person name="Kamiya Y."/>
            <person name="Sato N."/>
            <person name="Nakamura Y."/>
            <person name="Tabata S."/>
            <person name="Ida S."/>
            <person name="Kurokawa K."/>
            <person name="Ohta H."/>
        </authorList>
    </citation>
    <scope>NUCLEOTIDE SEQUENCE [LARGE SCALE GENOMIC DNA]</scope>
    <source>
        <strain evidence="13 14">NIES-2285</strain>
    </source>
</reference>
<comment type="subcellular location">
    <subcellularLocation>
        <location evidence="1 11">Golgi apparatus membrane</location>
        <topology evidence="1 11">Single-pass type II membrane protein</topology>
    </subcellularLocation>
</comment>
<dbReference type="STRING" id="105231.A0A1Y1IJ07"/>
<evidence type="ECO:0000256" key="6">
    <source>
        <dbReference type="ARBA" id="ARBA00022692"/>
    </source>
</evidence>
<accession>A0A1Y1IJ07</accession>
<feature type="coiled-coil region" evidence="12">
    <location>
        <begin position="38"/>
        <end position="90"/>
    </location>
</feature>
<protein>
    <recommendedName>
        <fullName evidence="11">Hexosyltransferase</fullName>
        <ecNumber evidence="11">2.4.1.-</ecNumber>
    </recommendedName>
</protein>
<evidence type="ECO:0000313" key="13">
    <source>
        <dbReference type="EMBL" id="GAQ89111.1"/>
    </source>
</evidence>
<dbReference type="Proteomes" id="UP000054558">
    <property type="component" value="Unassembled WGS sequence"/>
</dbReference>
<dbReference type="SMR" id="A0A1Y1IJ07"/>
<keyword evidence="6 11" id="KW-0812">Transmembrane</keyword>
<dbReference type="OMA" id="FTDRMWA"/>
<feature type="transmembrane region" description="Helical" evidence="11">
    <location>
        <begin position="12"/>
        <end position="32"/>
    </location>
</feature>
<organism evidence="13 14">
    <name type="scientific">Klebsormidium nitens</name>
    <name type="common">Green alga</name>
    <name type="synonym">Ulothrix nitens</name>
    <dbReference type="NCBI Taxonomy" id="105231"/>
    <lineage>
        <taxon>Eukaryota</taxon>
        <taxon>Viridiplantae</taxon>
        <taxon>Streptophyta</taxon>
        <taxon>Klebsormidiophyceae</taxon>
        <taxon>Klebsormidiales</taxon>
        <taxon>Klebsormidiaceae</taxon>
        <taxon>Klebsormidium</taxon>
    </lineage>
</organism>
<comment type="cofactor">
    <cofactor evidence="11">
        <name>Mn(2+)</name>
        <dbReference type="ChEBI" id="CHEBI:29035"/>
    </cofactor>
</comment>
<evidence type="ECO:0000256" key="4">
    <source>
        <dbReference type="ARBA" id="ARBA00022676"/>
    </source>
</evidence>
<comment type="similarity">
    <text evidence="3 11">Belongs to the glycosyltransferase 31 family.</text>
</comment>
<evidence type="ECO:0000256" key="3">
    <source>
        <dbReference type="ARBA" id="ARBA00008661"/>
    </source>
</evidence>
<keyword evidence="9 11" id="KW-0333">Golgi apparatus</keyword>
<evidence type="ECO:0000256" key="11">
    <source>
        <dbReference type="RuleBase" id="RU363063"/>
    </source>
</evidence>
<dbReference type="OrthoDB" id="1158011at2759"/>
<dbReference type="GO" id="GO:0008378">
    <property type="term" value="F:galactosyltransferase activity"/>
    <property type="evidence" value="ECO:0000318"/>
    <property type="project" value="GO_Central"/>
</dbReference>